<reference evidence="7" key="1">
    <citation type="submission" date="2025-08" db="UniProtKB">
        <authorList>
            <consortium name="RefSeq"/>
        </authorList>
    </citation>
    <scope>IDENTIFICATION</scope>
</reference>
<dbReference type="InterPro" id="IPR013083">
    <property type="entry name" value="Znf_RING/FYVE/PHD"/>
</dbReference>
<dbReference type="PANTHER" id="PTHR46214">
    <property type="entry name" value="ZINC FINGER, RING-CH-TYPE"/>
    <property type="match status" value="1"/>
</dbReference>
<feature type="transmembrane region" description="Helical" evidence="4">
    <location>
        <begin position="376"/>
        <end position="395"/>
    </location>
</feature>
<keyword evidence="2" id="KW-0863">Zinc-finger</keyword>
<dbReference type="AlphaFoldDB" id="A0A6I9QNR3"/>
<evidence type="ECO:0000256" key="1">
    <source>
        <dbReference type="ARBA" id="ARBA00022723"/>
    </source>
</evidence>
<keyword evidence="6" id="KW-1185">Reference proteome</keyword>
<evidence type="ECO:0000259" key="5">
    <source>
        <dbReference type="PROSITE" id="PS51292"/>
    </source>
</evidence>
<evidence type="ECO:0000256" key="3">
    <source>
        <dbReference type="ARBA" id="ARBA00022833"/>
    </source>
</evidence>
<dbReference type="PROSITE" id="PS51292">
    <property type="entry name" value="ZF_RING_CH"/>
    <property type="match status" value="1"/>
</dbReference>
<dbReference type="InterPro" id="IPR011016">
    <property type="entry name" value="Znf_RING-CH"/>
</dbReference>
<evidence type="ECO:0000313" key="6">
    <source>
        <dbReference type="Proteomes" id="UP000504607"/>
    </source>
</evidence>
<organism evidence="6 7">
    <name type="scientific">Elaeis guineensis var. tenera</name>
    <name type="common">Oil palm</name>
    <dbReference type="NCBI Taxonomy" id="51953"/>
    <lineage>
        <taxon>Eukaryota</taxon>
        <taxon>Viridiplantae</taxon>
        <taxon>Streptophyta</taxon>
        <taxon>Embryophyta</taxon>
        <taxon>Tracheophyta</taxon>
        <taxon>Spermatophyta</taxon>
        <taxon>Magnoliopsida</taxon>
        <taxon>Liliopsida</taxon>
        <taxon>Arecaceae</taxon>
        <taxon>Arecoideae</taxon>
        <taxon>Cocoseae</taxon>
        <taxon>Elaeidinae</taxon>
        <taxon>Elaeis</taxon>
    </lineage>
</organism>
<feature type="transmembrane region" description="Helical" evidence="4">
    <location>
        <begin position="341"/>
        <end position="364"/>
    </location>
</feature>
<evidence type="ECO:0000313" key="7">
    <source>
        <dbReference type="RefSeq" id="XP_010911117.2"/>
    </source>
</evidence>
<keyword evidence="3" id="KW-0862">Zinc</keyword>
<keyword evidence="4" id="KW-0472">Membrane</keyword>
<dbReference type="FunCoup" id="A0A6I9QNR3">
    <property type="interactions" value="1566"/>
</dbReference>
<dbReference type="RefSeq" id="XP_010911117.2">
    <property type="nucleotide sequence ID" value="XM_010912815.3"/>
</dbReference>
<keyword evidence="1" id="KW-0479">Metal-binding</keyword>
<dbReference type="InParanoid" id="A0A6I9QNR3"/>
<dbReference type="PANTHER" id="PTHR46214:SF12">
    <property type="entry name" value="RING_FYVE_PHD ZINC FINGER SUPERFAMILY PROTEIN"/>
    <property type="match status" value="1"/>
</dbReference>
<dbReference type="GO" id="GO:0008270">
    <property type="term" value="F:zinc ion binding"/>
    <property type="evidence" value="ECO:0007669"/>
    <property type="project" value="UniProtKB-KW"/>
</dbReference>
<protein>
    <submittedName>
        <fullName evidence="7">Uncharacterized protein LOC105037099 isoform X1</fullName>
    </submittedName>
</protein>
<proteinExistence type="predicted"/>
<feature type="transmembrane region" description="Helical" evidence="4">
    <location>
        <begin position="407"/>
        <end position="424"/>
    </location>
</feature>
<name>A0A6I9QNR3_ELAGV</name>
<dbReference type="Proteomes" id="UP000504607">
    <property type="component" value="Chromosome 2"/>
</dbReference>
<keyword evidence="4" id="KW-0812">Transmembrane</keyword>
<sequence>MTVYPSVRQHCFHGNYAALTGHLFHGAPCHSKEPSRFSVCAASFSSSSSGIDSGRVRSGDFFAESSNEEHMQFHDGEVNDTNSCTSMSGQKLYTSHTSRHSTDTSRASNCSTDRDAGLLLCRVCHSAESDRRGDAALGFLDIVPLSQEILKINKDGDKASKRIAEKDEDSKNCGRIPGFIEFISPEGEIFVCSTDVETGSYHHQDTLFELGCSCKNDLALAHYACALKWFINHGSTTCEICGDVAKNVRPADFRKVMASLKDYEALRERTATGELTHVSTETASGVDPDAIAAIRRQRLSEISLWFNPQSHSITVSQEIADELPDNPTENVVHTDNPTTKWAIEGTGILVATGLLTVTLAWLIAPHVGKKTAKNGLHILLGGICALTVVIFLRFVVLSRIKYGPARYWAILFIFWFLVFGVWASRTHHARST</sequence>
<dbReference type="OrthoDB" id="1900797at2759"/>
<keyword evidence="4" id="KW-1133">Transmembrane helix</keyword>
<dbReference type="Pfam" id="PF12906">
    <property type="entry name" value="RINGv"/>
    <property type="match status" value="1"/>
</dbReference>
<gene>
    <name evidence="7" type="primary">LOC105037099</name>
</gene>
<dbReference type="SUPFAM" id="SSF57850">
    <property type="entry name" value="RING/U-box"/>
    <property type="match status" value="1"/>
</dbReference>
<dbReference type="GeneID" id="105037099"/>
<evidence type="ECO:0000256" key="4">
    <source>
        <dbReference type="SAM" id="Phobius"/>
    </source>
</evidence>
<feature type="domain" description="RING-CH-type" evidence="5">
    <location>
        <begin position="184"/>
        <end position="248"/>
    </location>
</feature>
<accession>A0A6I9QNR3</accession>
<dbReference type="Gene3D" id="3.30.40.10">
    <property type="entry name" value="Zinc/RING finger domain, C3HC4 (zinc finger)"/>
    <property type="match status" value="1"/>
</dbReference>
<dbReference type="SMART" id="SM00744">
    <property type="entry name" value="RINGv"/>
    <property type="match status" value="1"/>
</dbReference>
<evidence type="ECO:0000256" key="2">
    <source>
        <dbReference type="ARBA" id="ARBA00022771"/>
    </source>
</evidence>